<sequence>MPYARPTLTQLRQQALQDVQNGGIPGVVSLLRFSVLYVLSMVLCGLAWLHYGYIDWVSLQSVPWTAQDEFLAGWAALKNVFLKAATAASGSVSFAATGTSTIPAGTPITLTGGYVATTTADSVTTNGMTVANATMAAAGAAGNVPAGTIATLSSPVPGIQTSGTVTASWTGGADIEDQTSFRGRTIAAYQAGGTNGKPMDYVGWATDVAGITRAWCAPNGAGAGTVVLYIMLDKAQAAHGGFPQGTNGASTADPRYATATGDQLTVADAVSVDQSVTDLVIVCAPIAQPTPFVIADLGTANTEANQEAITDALQDMFTRLSSPKGTWQPPGAPYANGTIHPNMWEEAIAALGLPTFSVASPSAPVVGATNGCMPTLGTITFAS</sequence>
<dbReference type="Proteomes" id="UP000561066">
    <property type="component" value="Unassembled WGS sequence"/>
</dbReference>
<dbReference type="AlphaFoldDB" id="A0A7W4J8T5"/>
<keyword evidence="5" id="KW-1185">Reference proteome</keyword>
<evidence type="ECO:0000313" key="4">
    <source>
        <dbReference type="EMBL" id="MBB2176784.1"/>
    </source>
</evidence>
<feature type="domain" description="Baseplate J-like central" evidence="3">
    <location>
        <begin position="195"/>
        <end position="284"/>
    </location>
</feature>
<feature type="domain" description="Baseplate protein J-like barrel" evidence="2">
    <location>
        <begin position="92"/>
        <end position="172"/>
    </location>
</feature>
<accession>A0A7W4J8T5</accession>
<dbReference type="Pfam" id="PF26078">
    <property type="entry name" value="Baseplate_J_M"/>
    <property type="match status" value="1"/>
</dbReference>
<keyword evidence="1" id="KW-1133">Transmembrane helix</keyword>
<evidence type="ECO:0000259" key="3">
    <source>
        <dbReference type="Pfam" id="PF26078"/>
    </source>
</evidence>
<name>A0A7W4J8T5_9PROT</name>
<dbReference type="Pfam" id="PF04865">
    <property type="entry name" value="Baseplate_J"/>
    <property type="match status" value="1"/>
</dbReference>
<dbReference type="EMBL" id="JABEQH010000017">
    <property type="protein sequence ID" value="MBB2176784.1"/>
    <property type="molecule type" value="Genomic_DNA"/>
</dbReference>
<evidence type="ECO:0000313" key="5">
    <source>
        <dbReference type="Proteomes" id="UP000561066"/>
    </source>
</evidence>
<feature type="transmembrane region" description="Helical" evidence="1">
    <location>
        <begin position="30"/>
        <end position="51"/>
    </location>
</feature>
<gene>
    <name evidence="4" type="ORF">HLH21_12750</name>
</gene>
<dbReference type="RefSeq" id="WP_182944132.1">
    <property type="nucleotide sequence ID" value="NZ_JABEQH010000017.1"/>
</dbReference>
<keyword evidence="1" id="KW-0472">Membrane</keyword>
<evidence type="ECO:0000256" key="1">
    <source>
        <dbReference type="SAM" id="Phobius"/>
    </source>
</evidence>
<proteinExistence type="predicted"/>
<evidence type="ECO:0000259" key="2">
    <source>
        <dbReference type="Pfam" id="PF04865"/>
    </source>
</evidence>
<dbReference type="InterPro" id="IPR052399">
    <property type="entry name" value="Phage_Baseplate_Assmbl_Protein"/>
</dbReference>
<protein>
    <submittedName>
        <fullName evidence="4">Baseplate J/gp47 family protein</fullName>
    </submittedName>
</protein>
<comment type="caution">
    <text evidence="4">The sequence shown here is derived from an EMBL/GenBank/DDBJ whole genome shotgun (WGS) entry which is preliminary data.</text>
</comment>
<organism evidence="4 5">
    <name type="scientific">Gluconacetobacter johannae</name>
    <dbReference type="NCBI Taxonomy" id="112140"/>
    <lineage>
        <taxon>Bacteria</taxon>
        <taxon>Pseudomonadati</taxon>
        <taxon>Pseudomonadota</taxon>
        <taxon>Alphaproteobacteria</taxon>
        <taxon>Acetobacterales</taxon>
        <taxon>Acetobacteraceae</taxon>
        <taxon>Gluconacetobacter</taxon>
    </lineage>
</organism>
<dbReference type="PANTHER" id="PTHR37829:SF3">
    <property type="entry name" value="PROTEIN JAYE-RELATED"/>
    <property type="match status" value="1"/>
</dbReference>
<dbReference type="InterPro" id="IPR006949">
    <property type="entry name" value="Barrel_Baseplate_J-like"/>
</dbReference>
<dbReference type="InterPro" id="IPR058531">
    <property type="entry name" value="Baseplate_J_M"/>
</dbReference>
<keyword evidence="1" id="KW-0812">Transmembrane</keyword>
<dbReference type="PANTHER" id="PTHR37829">
    <property type="entry name" value="PHAGE-LIKE ELEMENT PBSX PROTEIN XKDT"/>
    <property type="match status" value="1"/>
</dbReference>
<reference evidence="4 5" key="1">
    <citation type="submission" date="2020-04" db="EMBL/GenBank/DDBJ databases">
        <title>Description of novel Gluconacetobacter.</title>
        <authorList>
            <person name="Sombolestani A."/>
        </authorList>
    </citation>
    <scope>NUCLEOTIDE SEQUENCE [LARGE SCALE GENOMIC DNA]</scope>
    <source>
        <strain evidence="4 5">LMG 21312</strain>
    </source>
</reference>